<name>A0AC59YX60_RANTA</name>
<dbReference type="Proteomes" id="UP001162501">
    <property type="component" value="Chromosome 21"/>
</dbReference>
<evidence type="ECO:0000313" key="1">
    <source>
        <dbReference type="EMBL" id="CAN0051067.1"/>
    </source>
</evidence>
<protein>
    <submittedName>
        <fullName evidence="1">Uncharacterized protein</fullName>
    </submittedName>
</protein>
<reference evidence="1" key="2">
    <citation type="submission" date="2025-03" db="EMBL/GenBank/DDBJ databases">
        <authorList>
            <consortium name="ELIXIR-Norway"/>
            <consortium name="Elixir Norway"/>
        </authorList>
    </citation>
    <scope>NUCLEOTIDE SEQUENCE</scope>
</reference>
<sequence length="148" mass="16168">MGAQDRLAETFETSDLSTQRRWGRGQPRPRQLNASPALPSQAQQLSTAFLFRKSVSKGGDIEKLPSSAVCRPWVKRGSSWTQETGEPRLGYGTFVPLVCAHHHPGKQQPELFGGGEGMLEAPKGTQVRALVQEDSTCCGATKSKCHNY</sequence>
<dbReference type="EMBL" id="OX596105">
    <property type="protein sequence ID" value="CAN0051067.1"/>
    <property type="molecule type" value="Genomic_DNA"/>
</dbReference>
<evidence type="ECO:0000313" key="2">
    <source>
        <dbReference type="Proteomes" id="UP001162501"/>
    </source>
</evidence>
<reference evidence="1" key="1">
    <citation type="submission" date="2023-05" db="EMBL/GenBank/DDBJ databases">
        <authorList>
            <consortium name="ELIXIR-Norway"/>
        </authorList>
    </citation>
    <scope>NUCLEOTIDE SEQUENCE</scope>
</reference>
<proteinExistence type="predicted"/>
<gene>
    <name evidence="1" type="ORF">MRATA1EN22A_LOCUS11289</name>
</gene>
<accession>A0AC59YX60</accession>
<organism evidence="1 2">
    <name type="scientific">Rangifer tarandus platyrhynchus</name>
    <name type="common">Svalbard reindeer</name>
    <dbReference type="NCBI Taxonomy" id="3082113"/>
    <lineage>
        <taxon>Eukaryota</taxon>
        <taxon>Metazoa</taxon>
        <taxon>Chordata</taxon>
        <taxon>Craniata</taxon>
        <taxon>Vertebrata</taxon>
        <taxon>Euteleostomi</taxon>
        <taxon>Mammalia</taxon>
        <taxon>Eutheria</taxon>
        <taxon>Laurasiatheria</taxon>
        <taxon>Artiodactyla</taxon>
        <taxon>Ruminantia</taxon>
        <taxon>Pecora</taxon>
        <taxon>Cervidae</taxon>
        <taxon>Odocoileinae</taxon>
        <taxon>Rangifer</taxon>
    </lineage>
</organism>